<dbReference type="RefSeq" id="WP_183166421.1">
    <property type="nucleotide sequence ID" value="NZ_JACHXI010000007.1"/>
</dbReference>
<keyword evidence="4 5" id="KW-0670">Pyruvate</keyword>
<dbReference type="EC" id="4.1.3.40" evidence="4"/>
<feature type="binding site" evidence="4">
    <location>
        <position position="112"/>
    </location>
    <ligand>
        <name>substrate</name>
    </ligand>
</feature>
<dbReference type="PANTHER" id="PTHR38683">
    <property type="entry name" value="CHORISMATE PYRUVATE-LYASE"/>
    <property type="match status" value="1"/>
</dbReference>
<dbReference type="SUPFAM" id="SSF64288">
    <property type="entry name" value="Chorismate lyase-like"/>
    <property type="match status" value="1"/>
</dbReference>
<dbReference type="GO" id="GO:0005829">
    <property type="term" value="C:cytosol"/>
    <property type="evidence" value="ECO:0007669"/>
    <property type="project" value="TreeGrafter"/>
</dbReference>
<comment type="caution">
    <text evidence="4">Lacks conserved residue(s) required for the propagation of feature annotation.</text>
</comment>
<comment type="similarity">
    <text evidence="4">Belongs to the UbiC family.</text>
</comment>
<keyword evidence="3 4" id="KW-0456">Lyase</keyword>
<dbReference type="HAMAP" id="MF_01632">
    <property type="entry name" value="UbiC"/>
    <property type="match status" value="1"/>
</dbReference>
<dbReference type="GO" id="GO:0006744">
    <property type="term" value="P:ubiquinone biosynthetic process"/>
    <property type="evidence" value="ECO:0007669"/>
    <property type="project" value="UniProtKB-UniRule"/>
</dbReference>
<dbReference type="GO" id="GO:0042866">
    <property type="term" value="P:pyruvate biosynthetic process"/>
    <property type="evidence" value="ECO:0007669"/>
    <property type="project" value="UniProtKB-UniRule"/>
</dbReference>
<feature type="binding site" evidence="4">
    <location>
        <position position="74"/>
    </location>
    <ligand>
        <name>substrate</name>
    </ligand>
</feature>
<comment type="catalytic activity">
    <reaction evidence="4">
        <text>chorismate = 4-hydroxybenzoate + pyruvate</text>
        <dbReference type="Rhea" id="RHEA:16505"/>
        <dbReference type="ChEBI" id="CHEBI:15361"/>
        <dbReference type="ChEBI" id="CHEBI:17879"/>
        <dbReference type="ChEBI" id="CHEBI:29748"/>
        <dbReference type="EC" id="4.1.3.40"/>
    </reaction>
</comment>
<keyword evidence="2 4" id="KW-0831">Ubiquinone biosynthesis</keyword>
<gene>
    <name evidence="4" type="primary">ubiC</name>
    <name evidence="5" type="ORF">FHR87_001878</name>
</gene>
<comment type="function">
    <text evidence="4">Removes the pyruvyl group from chorismate, with concomitant aromatization of the ring, to provide 4-hydroxybenzoate (4HB) for the ubiquinone pathway.</text>
</comment>
<evidence type="ECO:0000256" key="1">
    <source>
        <dbReference type="ARBA" id="ARBA00022490"/>
    </source>
</evidence>
<dbReference type="InterPro" id="IPR028978">
    <property type="entry name" value="Chorismate_lyase_/UTRA_dom_sf"/>
</dbReference>
<evidence type="ECO:0000313" key="5">
    <source>
        <dbReference type="EMBL" id="MBB3103482.1"/>
    </source>
</evidence>
<comment type="pathway">
    <text evidence="4">Cofactor biosynthesis; ubiquinone biosynthesis.</text>
</comment>
<sequence>MHDTLDWLKAECLPASLGAGKRAWLFDQGSLTRRLQALAQGQLEVRILAEGWQHLRDDECTALAAAPASMGWVREIYLCGRSEPWIFARSVARRDALQAAGLDLQNQGARPLGELLFSAQGFTRGELQTCRYPADWLPQAVRETGHWARRSCFTRGELGVLVAEVFLPAFWQAAGIDPHRR</sequence>
<organism evidence="5 6">
    <name type="scientific">Azomonas macrocytogenes</name>
    <name type="common">Azotobacter macrocytogenes</name>
    <dbReference type="NCBI Taxonomy" id="69962"/>
    <lineage>
        <taxon>Bacteria</taxon>
        <taxon>Pseudomonadati</taxon>
        <taxon>Pseudomonadota</taxon>
        <taxon>Gammaproteobacteria</taxon>
        <taxon>Pseudomonadales</taxon>
        <taxon>Pseudomonadaceae</taxon>
        <taxon>Azomonas</taxon>
    </lineage>
</organism>
<name>A0A839T242_AZOMA</name>
<protein>
    <recommendedName>
        <fullName evidence="4">Probable chorismate pyruvate-lyase</fullName>
        <shortName evidence="4">CL</shortName>
        <shortName evidence="4">CPL</shortName>
        <ecNumber evidence="4">4.1.3.40</ecNumber>
    </recommendedName>
</protein>
<evidence type="ECO:0000256" key="3">
    <source>
        <dbReference type="ARBA" id="ARBA00023239"/>
    </source>
</evidence>
<dbReference type="GO" id="GO:0008813">
    <property type="term" value="F:chorismate lyase activity"/>
    <property type="evidence" value="ECO:0007669"/>
    <property type="project" value="UniProtKB-UniRule"/>
</dbReference>
<comment type="caution">
    <text evidence="5">The sequence shown here is derived from an EMBL/GenBank/DDBJ whole genome shotgun (WGS) entry which is preliminary data.</text>
</comment>
<dbReference type="Pfam" id="PF04345">
    <property type="entry name" value="Chor_lyase"/>
    <property type="match status" value="1"/>
</dbReference>
<keyword evidence="1 4" id="KW-0963">Cytoplasm</keyword>
<dbReference type="UniPathway" id="UPA00232"/>
<dbReference type="AlphaFoldDB" id="A0A839T242"/>
<accession>A0A839T242</accession>
<evidence type="ECO:0000256" key="2">
    <source>
        <dbReference type="ARBA" id="ARBA00022688"/>
    </source>
</evidence>
<comment type="subcellular location">
    <subcellularLocation>
        <location evidence="4">Cytoplasm</location>
    </subcellularLocation>
</comment>
<dbReference type="PANTHER" id="PTHR38683:SF1">
    <property type="entry name" value="CHORISMATE PYRUVATE-LYASE"/>
    <property type="match status" value="1"/>
</dbReference>
<reference evidence="5 6" key="1">
    <citation type="submission" date="2020-08" db="EMBL/GenBank/DDBJ databases">
        <title>Genomic Encyclopedia of Type Strains, Phase III (KMG-III): the genomes of soil and plant-associated and newly described type strains.</title>
        <authorList>
            <person name="Whitman W."/>
        </authorList>
    </citation>
    <scope>NUCLEOTIDE SEQUENCE [LARGE SCALE GENOMIC DNA]</scope>
    <source>
        <strain evidence="5 6">CECT 4462</strain>
    </source>
</reference>
<dbReference type="InterPro" id="IPR007440">
    <property type="entry name" value="Chorismate--pyruvate_lyase"/>
</dbReference>
<dbReference type="Gene3D" id="3.40.1410.10">
    <property type="entry name" value="Chorismate lyase-like"/>
    <property type="match status" value="1"/>
</dbReference>
<feature type="binding site" evidence="4">
    <location>
        <position position="164"/>
    </location>
    <ligand>
        <name>substrate</name>
    </ligand>
</feature>
<evidence type="ECO:0000313" key="6">
    <source>
        <dbReference type="Proteomes" id="UP000549250"/>
    </source>
</evidence>
<evidence type="ECO:0000256" key="4">
    <source>
        <dbReference type="HAMAP-Rule" id="MF_01632"/>
    </source>
</evidence>
<dbReference type="EMBL" id="JACHXI010000007">
    <property type="protein sequence ID" value="MBB3103482.1"/>
    <property type="molecule type" value="Genomic_DNA"/>
</dbReference>
<keyword evidence="6" id="KW-1185">Reference proteome</keyword>
<proteinExistence type="inferred from homology"/>
<dbReference type="Proteomes" id="UP000549250">
    <property type="component" value="Unassembled WGS sequence"/>
</dbReference>